<accession>A0ABN8HZP6</accession>
<protein>
    <recommendedName>
        <fullName evidence="2">SGF29 C-terminal domain-containing protein</fullName>
    </recommendedName>
</protein>
<evidence type="ECO:0000313" key="4">
    <source>
        <dbReference type="Proteomes" id="UP000837857"/>
    </source>
</evidence>
<dbReference type="EMBL" id="OW152826">
    <property type="protein sequence ID" value="CAH2042264.1"/>
    <property type="molecule type" value="Genomic_DNA"/>
</dbReference>
<feature type="compositionally biased region" description="Polar residues" evidence="1">
    <location>
        <begin position="305"/>
        <end position="314"/>
    </location>
</feature>
<dbReference type="Pfam" id="PF07039">
    <property type="entry name" value="SGF29_Tudor"/>
    <property type="match status" value="1"/>
</dbReference>
<reference evidence="3" key="1">
    <citation type="submission" date="2022-03" db="EMBL/GenBank/DDBJ databases">
        <authorList>
            <person name="Martin H S."/>
        </authorList>
    </citation>
    <scope>NUCLEOTIDE SEQUENCE</scope>
</reference>
<gene>
    <name evidence="3" type="ORF">IPOD504_LOCUS3695</name>
</gene>
<feature type="region of interest" description="Disordered" evidence="1">
    <location>
        <begin position="277"/>
        <end position="314"/>
    </location>
</feature>
<feature type="domain" description="SGF29 C-terminal" evidence="2">
    <location>
        <begin position="151"/>
        <end position="346"/>
    </location>
</feature>
<keyword evidence="4" id="KW-1185">Reference proteome</keyword>
<proteinExistence type="predicted"/>
<feature type="non-terminal residue" evidence="3">
    <location>
        <position position="346"/>
    </location>
</feature>
<dbReference type="Gene3D" id="2.30.30.140">
    <property type="match status" value="2"/>
</dbReference>
<sequence>MPLTADVAAQQVQERLRALHRYLYDIEAERGRNEQCIEQILRAEKAAESSPATEDSSSSSQQMQLKNLYKAGLTAAEQEERVLRLALSRIYEIRAIKNERRIQARHAGNKETIGCGALMKMLLSAAQTLPLHVGRVGERAPPLCGAVPADAGHVARAGDAVAALVRVSDKEENWILAEVVSWLPAQGKYEVDDIDEEQKNRHVLSKRRVVPLPLMRADPRTDEQALFPKGAVVMALYPQTTCFYRAVVEQTARLRRRPLRGAVRGLVVRRRLLPAGARGAALRHRHQGGQGARHLTPPEPARRAQGTTAGHSQCNPMRQLMQESAVNEASFRKHSVRKRYSEPPIS</sequence>
<dbReference type="PANTHER" id="PTHR21539:SF0">
    <property type="entry name" value="SAGA-ASSOCIATED FACTOR 29"/>
    <property type="match status" value="1"/>
</dbReference>
<dbReference type="InterPro" id="IPR047288">
    <property type="entry name" value="Tudor_SGF29_rpt1"/>
</dbReference>
<feature type="region of interest" description="Disordered" evidence="1">
    <location>
        <begin position="326"/>
        <end position="346"/>
    </location>
</feature>
<dbReference type="CDD" id="cd20393">
    <property type="entry name" value="Tudor_SGF29_rpt1"/>
    <property type="match status" value="1"/>
</dbReference>
<evidence type="ECO:0000313" key="3">
    <source>
        <dbReference type="EMBL" id="CAH2042264.1"/>
    </source>
</evidence>
<dbReference type="InterPro" id="IPR037802">
    <property type="entry name" value="SGF29"/>
</dbReference>
<dbReference type="InterPro" id="IPR010750">
    <property type="entry name" value="SGF29_tudor-like_dom"/>
</dbReference>
<organism evidence="3 4">
    <name type="scientific">Iphiclides podalirius</name>
    <name type="common">scarce swallowtail</name>
    <dbReference type="NCBI Taxonomy" id="110791"/>
    <lineage>
        <taxon>Eukaryota</taxon>
        <taxon>Metazoa</taxon>
        <taxon>Ecdysozoa</taxon>
        <taxon>Arthropoda</taxon>
        <taxon>Hexapoda</taxon>
        <taxon>Insecta</taxon>
        <taxon>Pterygota</taxon>
        <taxon>Neoptera</taxon>
        <taxon>Endopterygota</taxon>
        <taxon>Lepidoptera</taxon>
        <taxon>Glossata</taxon>
        <taxon>Ditrysia</taxon>
        <taxon>Papilionoidea</taxon>
        <taxon>Papilionidae</taxon>
        <taxon>Papilioninae</taxon>
        <taxon>Iphiclides</taxon>
    </lineage>
</organism>
<dbReference type="PANTHER" id="PTHR21539">
    <property type="entry name" value="SAGA-ASSOCIATED FACTOR 29"/>
    <property type="match status" value="1"/>
</dbReference>
<name>A0ABN8HZP6_9NEOP</name>
<evidence type="ECO:0000259" key="2">
    <source>
        <dbReference type="PROSITE" id="PS51518"/>
    </source>
</evidence>
<evidence type="ECO:0000256" key="1">
    <source>
        <dbReference type="SAM" id="MobiDB-lite"/>
    </source>
</evidence>
<dbReference type="PROSITE" id="PS51518">
    <property type="entry name" value="SGF29_C"/>
    <property type="match status" value="1"/>
</dbReference>
<dbReference type="Proteomes" id="UP000837857">
    <property type="component" value="Chromosome 14"/>
</dbReference>